<evidence type="ECO:0000256" key="3">
    <source>
        <dbReference type="ARBA" id="ARBA00019618"/>
    </source>
</evidence>
<feature type="chain" id="PRO_5029505957" description="Mediator of RNA polymerase II transcription subunit 13" evidence="8">
    <location>
        <begin position="26"/>
        <end position="155"/>
    </location>
</feature>
<comment type="caution">
    <text evidence="9">The sequence shown here is derived from an EMBL/GenBank/DDBJ whole genome shotgun (WGS) entry which is preliminary data.</text>
</comment>
<dbReference type="GO" id="GO:0045944">
    <property type="term" value="P:positive regulation of transcription by RNA polymerase II"/>
    <property type="evidence" value="ECO:0007669"/>
    <property type="project" value="TreeGrafter"/>
</dbReference>
<feature type="non-terminal residue" evidence="9">
    <location>
        <position position="1"/>
    </location>
</feature>
<dbReference type="GO" id="GO:0003713">
    <property type="term" value="F:transcription coactivator activity"/>
    <property type="evidence" value="ECO:0007669"/>
    <property type="project" value="TreeGrafter"/>
</dbReference>
<gene>
    <name evidence="9" type="ORF">GIB67_015206</name>
</gene>
<sequence>FTLRLVLKALHLVLTVIVAPHGMRGRLTGCRPSDFVKQVYFSSSKVKTSHGISVLSIPSHIAQDSGFQLSEQSCYVEITLGFPGTDGDKKANQSSSSYRNFNESCDQKQRSDDFQALERTFIYPAEAVVVPVMHTDTTRSSLKRHVYIVLSISYK</sequence>
<evidence type="ECO:0000256" key="8">
    <source>
        <dbReference type="SAM" id="SignalP"/>
    </source>
</evidence>
<dbReference type="GO" id="GO:0016592">
    <property type="term" value="C:mediator complex"/>
    <property type="evidence" value="ECO:0007669"/>
    <property type="project" value="TreeGrafter"/>
</dbReference>
<keyword evidence="7" id="KW-0539">Nucleus</keyword>
<dbReference type="InterPro" id="IPR051139">
    <property type="entry name" value="Mediator_complx_sub13"/>
</dbReference>
<comment type="similarity">
    <text evidence="2">Belongs to the Mediator complex subunit 13 family.</text>
</comment>
<reference evidence="9 10" key="1">
    <citation type="journal article" date="2020" name="IScience">
        <title>Genome Sequencing of the Endangered Kingdonia uniflora (Circaeasteraceae, Ranunculales) Reveals Potential Mechanisms of Evolutionary Specialization.</title>
        <authorList>
            <person name="Sun Y."/>
            <person name="Deng T."/>
            <person name="Zhang A."/>
            <person name="Moore M.J."/>
            <person name="Landis J.B."/>
            <person name="Lin N."/>
            <person name="Zhang H."/>
            <person name="Zhang X."/>
            <person name="Huang J."/>
            <person name="Zhang X."/>
            <person name="Sun H."/>
            <person name="Wang H."/>
        </authorList>
    </citation>
    <scope>NUCLEOTIDE SEQUENCE [LARGE SCALE GENOMIC DNA]</scope>
    <source>
        <strain evidence="9">TB1705</strain>
        <tissue evidence="9">Leaf</tissue>
    </source>
</reference>
<keyword evidence="10" id="KW-1185">Reference proteome</keyword>
<evidence type="ECO:0000256" key="4">
    <source>
        <dbReference type="ARBA" id="ARBA00022491"/>
    </source>
</evidence>
<dbReference type="PANTHER" id="PTHR48249:SF3">
    <property type="entry name" value="MEDIATOR OF RNA POLYMERASE II TRANSCRIPTION SUBUNIT 13"/>
    <property type="match status" value="1"/>
</dbReference>
<evidence type="ECO:0000256" key="7">
    <source>
        <dbReference type="ARBA" id="ARBA00023242"/>
    </source>
</evidence>
<evidence type="ECO:0000313" key="10">
    <source>
        <dbReference type="Proteomes" id="UP000541444"/>
    </source>
</evidence>
<evidence type="ECO:0000256" key="6">
    <source>
        <dbReference type="ARBA" id="ARBA00023163"/>
    </source>
</evidence>
<protein>
    <recommendedName>
        <fullName evidence="3">Mediator of RNA polymerase II transcription subunit 13</fullName>
    </recommendedName>
</protein>
<dbReference type="EMBL" id="JACGCM010001245">
    <property type="protein sequence ID" value="KAF6157890.1"/>
    <property type="molecule type" value="Genomic_DNA"/>
</dbReference>
<keyword evidence="6" id="KW-0804">Transcription</keyword>
<name>A0A7J7MSZ3_9MAGN</name>
<dbReference type="Proteomes" id="UP000541444">
    <property type="component" value="Unassembled WGS sequence"/>
</dbReference>
<accession>A0A7J7MSZ3</accession>
<keyword evidence="5" id="KW-0805">Transcription regulation</keyword>
<evidence type="ECO:0000313" key="9">
    <source>
        <dbReference type="EMBL" id="KAF6157890.1"/>
    </source>
</evidence>
<evidence type="ECO:0000256" key="1">
    <source>
        <dbReference type="ARBA" id="ARBA00004123"/>
    </source>
</evidence>
<proteinExistence type="inferred from homology"/>
<evidence type="ECO:0000256" key="5">
    <source>
        <dbReference type="ARBA" id="ARBA00023015"/>
    </source>
</evidence>
<dbReference type="OrthoDB" id="103819at2759"/>
<keyword evidence="4" id="KW-0678">Repressor</keyword>
<comment type="subcellular location">
    <subcellularLocation>
        <location evidence="1">Nucleus</location>
    </subcellularLocation>
</comment>
<dbReference type="PANTHER" id="PTHR48249">
    <property type="entry name" value="MEDIATOR OF RNA POLYMERASE II TRANSCRIPTION SUBUNIT 13"/>
    <property type="match status" value="1"/>
</dbReference>
<keyword evidence="8" id="KW-0732">Signal</keyword>
<evidence type="ECO:0000256" key="2">
    <source>
        <dbReference type="ARBA" id="ARBA00009354"/>
    </source>
</evidence>
<organism evidence="9 10">
    <name type="scientific">Kingdonia uniflora</name>
    <dbReference type="NCBI Taxonomy" id="39325"/>
    <lineage>
        <taxon>Eukaryota</taxon>
        <taxon>Viridiplantae</taxon>
        <taxon>Streptophyta</taxon>
        <taxon>Embryophyta</taxon>
        <taxon>Tracheophyta</taxon>
        <taxon>Spermatophyta</taxon>
        <taxon>Magnoliopsida</taxon>
        <taxon>Ranunculales</taxon>
        <taxon>Circaeasteraceae</taxon>
        <taxon>Kingdonia</taxon>
    </lineage>
</organism>
<dbReference type="AlphaFoldDB" id="A0A7J7MSZ3"/>
<feature type="signal peptide" evidence="8">
    <location>
        <begin position="1"/>
        <end position="25"/>
    </location>
</feature>